<comment type="caution">
    <text evidence="2">The sequence shown here is derived from an EMBL/GenBank/DDBJ whole genome shotgun (WGS) entry which is preliminary data.</text>
</comment>
<evidence type="ECO:0000313" key="2">
    <source>
        <dbReference type="EMBL" id="GEC18651.1"/>
    </source>
</evidence>
<evidence type="ECO:0000313" key="3">
    <source>
        <dbReference type="Proteomes" id="UP000320338"/>
    </source>
</evidence>
<keyword evidence="1" id="KW-0472">Membrane</keyword>
<name>A0A4Y3WK83_9PSEU</name>
<accession>A0A4Y3WK83</accession>
<dbReference type="Proteomes" id="UP000320338">
    <property type="component" value="Unassembled WGS sequence"/>
</dbReference>
<evidence type="ECO:0008006" key="4">
    <source>
        <dbReference type="Google" id="ProtNLM"/>
    </source>
</evidence>
<reference evidence="2 3" key="1">
    <citation type="submission" date="2019-06" db="EMBL/GenBank/DDBJ databases">
        <title>Whole genome shotgun sequence of Pseudonocardia hydrocarbonoxydans NBRC 14498.</title>
        <authorList>
            <person name="Hosoyama A."/>
            <person name="Uohara A."/>
            <person name="Ohji S."/>
            <person name="Ichikawa N."/>
        </authorList>
    </citation>
    <scope>NUCLEOTIDE SEQUENCE [LARGE SCALE GENOMIC DNA]</scope>
    <source>
        <strain evidence="2 3">NBRC 14498</strain>
    </source>
</reference>
<sequence length="211" mass="23020">MLTGVVLLVVFATKVLQGAWLAVLAMAVLYAVMRGIGRYYARVEAELFVDDDERPAPPARVHAVVLVARVNRPVLRALALASALRPDTVEAVSAAGEAGAVEQLRVDWLRHHLPVPLRVLDAPYHDIGEPLVEHIAGLGGEDRAVVTVFLPEYVVARWWQNLLHNQSALRLKARLLQQPGVVVIDVPYHLGRRERGWLGASPPVGSARVAG</sequence>
<dbReference type="PANTHER" id="PTHR47704:SF1">
    <property type="entry name" value="POTASSIUM TRANSPORTER KIMA"/>
    <property type="match status" value="1"/>
</dbReference>
<dbReference type="RefSeq" id="WP_218030001.1">
    <property type="nucleotide sequence ID" value="NZ_BAAARZ010000021.1"/>
</dbReference>
<gene>
    <name evidence="2" type="ORF">PHY01_09340</name>
</gene>
<dbReference type="InterPro" id="IPR053153">
    <property type="entry name" value="APC_K+_Transporter"/>
</dbReference>
<dbReference type="AlphaFoldDB" id="A0A4Y3WK83"/>
<organism evidence="2 3">
    <name type="scientific">Pseudonocardia hydrocarbonoxydans</name>
    <dbReference type="NCBI Taxonomy" id="76726"/>
    <lineage>
        <taxon>Bacteria</taxon>
        <taxon>Bacillati</taxon>
        <taxon>Actinomycetota</taxon>
        <taxon>Actinomycetes</taxon>
        <taxon>Pseudonocardiales</taxon>
        <taxon>Pseudonocardiaceae</taxon>
        <taxon>Pseudonocardia</taxon>
    </lineage>
</organism>
<feature type="transmembrane region" description="Helical" evidence="1">
    <location>
        <begin position="6"/>
        <end position="32"/>
    </location>
</feature>
<dbReference type="PANTHER" id="PTHR47704">
    <property type="entry name" value="POTASSIUM TRANSPORTER KIMA"/>
    <property type="match status" value="1"/>
</dbReference>
<dbReference type="EMBL" id="BJNG01000006">
    <property type="protein sequence ID" value="GEC18651.1"/>
    <property type="molecule type" value="Genomic_DNA"/>
</dbReference>
<keyword evidence="3" id="KW-1185">Reference proteome</keyword>
<proteinExistence type="predicted"/>
<keyword evidence="1" id="KW-0812">Transmembrane</keyword>
<keyword evidence="1" id="KW-1133">Transmembrane helix</keyword>
<protein>
    <recommendedName>
        <fullName evidence="4">Amino acid permease</fullName>
    </recommendedName>
</protein>
<evidence type="ECO:0000256" key="1">
    <source>
        <dbReference type="SAM" id="Phobius"/>
    </source>
</evidence>